<keyword evidence="2" id="KW-1185">Reference proteome</keyword>
<gene>
    <name evidence="1" type="ORF">GCM10017790_44160</name>
</gene>
<evidence type="ECO:0000313" key="2">
    <source>
        <dbReference type="Proteomes" id="UP000635387"/>
    </source>
</evidence>
<dbReference type="Proteomes" id="UP000635387">
    <property type="component" value="Unassembled WGS sequence"/>
</dbReference>
<protein>
    <submittedName>
        <fullName evidence="1">Uncharacterized protein</fullName>
    </submittedName>
</protein>
<sequence length="47" mass="4949">MNANLVTAEQLLKVEAVVTGLRELDATADGHEALAMAQAGFTHPDDL</sequence>
<comment type="caution">
    <text evidence="1">The sequence shown here is derived from an EMBL/GenBank/DDBJ whole genome shotgun (WGS) entry which is preliminary data.</text>
</comment>
<dbReference type="RefSeq" id="WP_191256385.1">
    <property type="nucleotide sequence ID" value="NZ_BNAY01000005.1"/>
</dbReference>
<dbReference type="EMBL" id="BNAY01000005">
    <property type="protein sequence ID" value="GHH22424.1"/>
    <property type="molecule type" value="Genomic_DNA"/>
</dbReference>
<name>A0ABQ3LVM8_9PSEU</name>
<accession>A0ABQ3LVM8</accession>
<organism evidence="1 2">
    <name type="scientific">Amycolatopsis oliviviridis</name>
    <dbReference type="NCBI Taxonomy" id="1471590"/>
    <lineage>
        <taxon>Bacteria</taxon>
        <taxon>Bacillati</taxon>
        <taxon>Actinomycetota</taxon>
        <taxon>Actinomycetes</taxon>
        <taxon>Pseudonocardiales</taxon>
        <taxon>Pseudonocardiaceae</taxon>
        <taxon>Amycolatopsis</taxon>
    </lineage>
</organism>
<reference evidence="2" key="1">
    <citation type="journal article" date="2019" name="Int. J. Syst. Evol. Microbiol.">
        <title>The Global Catalogue of Microorganisms (GCM) 10K type strain sequencing project: providing services to taxonomists for standard genome sequencing and annotation.</title>
        <authorList>
            <consortium name="The Broad Institute Genomics Platform"/>
            <consortium name="The Broad Institute Genome Sequencing Center for Infectious Disease"/>
            <person name="Wu L."/>
            <person name="Ma J."/>
        </authorList>
    </citation>
    <scope>NUCLEOTIDE SEQUENCE [LARGE SCALE GENOMIC DNA]</scope>
    <source>
        <strain evidence="2">CGMCC 4.7683</strain>
    </source>
</reference>
<proteinExistence type="predicted"/>
<evidence type="ECO:0000313" key="1">
    <source>
        <dbReference type="EMBL" id="GHH22424.1"/>
    </source>
</evidence>